<dbReference type="GO" id="GO:0007155">
    <property type="term" value="P:cell adhesion"/>
    <property type="evidence" value="ECO:0007669"/>
    <property type="project" value="UniProtKB-KW"/>
</dbReference>
<evidence type="ECO:0000313" key="10">
    <source>
        <dbReference type="Proteomes" id="UP001187531"/>
    </source>
</evidence>
<evidence type="ECO:0000256" key="6">
    <source>
        <dbReference type="ARBA" id="ARBA00023136"/>
    </source>
</evidence>
<dbReference type="GO" id="GO:0042246">
    <property type="term" value="P:tissue regeneration"/>
    <property type="evidence" value="ECO:0007669"/>
    <property type="project" value="InterPro"/>
</dbReference>
<dbReference type="EMBL" id="JAVRJZ010000010">
    <property type="protein sequence ID" value="KAK2717695.1"/>
    <property type="molecule type" value="Genomic_DNA"/>
</dbReference>
<evidence type="ECO:0000256" key="1">
    <source>
        <dbReference type="ARBA" id="ARBA00004141"/>
    </source>
</evidence>
<keyword evidence="5 8" id="KW-1133">Transmembrane helix</keyword>
<evidence type="ECO:0000256" key="7">
    <source>
        <dbReference type="SAM" id="MobiDB-lite"/>
    </source>
</evidence>
<protein>
    <recommendedName>
        <fullName evidence="11">Ninjurin-1</fullName>
    </recommendedName>
</protein>
<keyword evidence="6 8" id="KW-0472">Membrane</keyword>
<evidence type="ECO:0000256" key="2">
    <source>
        <dbReference type="ARBA" id="ARBA00008141"/>
    </source>
</evidence>
<evidence type="ECO:0000256" key="5">
    <source>
        <dbReference type="ARBA" id="ARBA00022989"/>
    </source>
</evidence>
<dbReference type="PANTHER" id="PTHR12316:SF17">
    <property type="entry name" value="NINJURIN C, ISOFORM D"/>
    <property type="match status" value="1"/>
</dbReference>
<feature type="compositionally biased region" description="Polar residues" evidence="7">
    <location>
        <begin position="43"/>
        <end position="54"/>
    </location>
</feature>
<keyword evidence="3 8" id="KW-0812">Transmembrane</keyword>
<evidence type="ECO:0000313" key="9">
    <source>
        <dbReference type="EMBL" id="KAK2717695.1"/>
    </source>
</evidence>
<feature type="transmembrane region" description="Helical" evidence="8">
    <location>
        <begin position="117"/>
        <end position="142"/>
    </location>
</feature>
<evidence type="ECO:0000256" key="8">
    <source>
        <dbReference type="SAM" id="Phobius"/>
    </source>
</evidence>
<reference evidence="9" key="1">
    <citation type="submission" date="2023-07" db="EMBL/GenBank/DDBJ databases">
        <title>Chromosome-level genome assembly of Artemia franciscana.</title>
        <authorList>
            <person name="Jo E."/>
        </authorList>
    </citation>
    <scope>NUCLEOTIDE SEQUENCE</scope>
    <source>
        <tissue evidence="9">Whole body</tissue>
    </source>
</reference>
<keyword evidence="4" id="KW-0130">Cell adhesion</keyword>
<organism evidence="9 10">
    <name type="scientific">Artemia franciscana</name>
    <name type="common">Brine shrimp</name>
    <name type="synonym">Artemia sanfranciscana</name>
    <dbReference type="NCBI Taxonomy" id="6661"/>
    <lineage>
        <taxon>Eukaryota</taxon>
        <taxon>Metazoa</taxon>
        <taxon>Ecdysozoa</taxon>
        <taxon>Arthropoda</taxon>
        <taxon>Crustacea</taxon>
        <taxon>Branchiopoda</taxon>
        <taxon>Anostraca</taxon>
        <taxon>Artemiidae</taxon>
        <taxon>Artemia</taxon>
    </lineage>
</organism>
<feature type="compositionally biased region" description="Basic and acidic residues" evidence="7">
    <location>
        <begin position="1"/>
        <end position="32"/>
    </location>
</feature>
<comment type="subcellular location">
    <subcellularLocation>
        <location evidence="1">Membrane</location>
        <topology evidence="1">Multi-pass membrane protein</topology>
    </subcellularLocation>
</comment>
<dbReference type="InterPro" id="IPR007007">
    <property type="entry name" value="Ninjurin"/>
</dbReference>
<sequence>VTEKMDSTTDQEKPPIEEVNESHDSDGVRNEALETDNGIVQPRITSFSNSSPESTPGARHEFTFRQEQTPQVQIGHAQGIAQKNIMSQGLLDLALITANVTQIRYTTYLYQQSSSSLFVFLVICLSLSIILQIVQACFLLHVGRLSRSIKSDPNMMDRICKHTNFSIVCNIIITVLNIFIASFS</sequence>
<proteinExistence type="inferred from homology"/>
<dbReference type="AlphaFoldDB" id="A0AA88HXL5"/>
<comment type="similarity">
    <text evidence="2">Belongs to the ninjurin family.</text>
</comment>
<accession>A0AA88HXL5</accession>
<evidence type="ECO:0000256" key="4">
    <source>
        <dbReference type="ARBA" id="ARBA00022889"/>
    </source>
</evidence>
<feature type="transmembrane region" description="Helical" evidence="8">
    <location>
        <begin position="163"/>
        <end position="183"/>
    </location>
</feature>
<evidence type="ECO:0008006" key="11">
    <source>
        <dbReference type="Google" id="ProtNLM"/>
    </source>
</evidence>
<dbReference type="Pfam" id="PF04923">
    <property type="entry name" value="Ninjurin"/>
    <property type="match status" value="1"/>
</dbReference>
<name>A0AA88HXL5_ARTSF</name>
<evidence type="ECO:0000256" key="3">
    <source>
        <dbReference type="ARBA" id="ARBA00022692"/>
    </source>
</evidence>
<feature type="non-terminal residue" evidence="9">
    <location>
        <position position="184"/>
    </location>
</feature>
<dbReference type="PANTHER" id="PTHR12316">
    <property type="entry name" value="NINJURIN-RELATED"/>
    <property type="match status" value="1"/>
</dbReference>
<keyword evidence="10" id="KW-1185">Reference proteome</keyword>
<gene>
    <name evidence="9" type="ORF">QYM36_006466</name>
</gene>
<dbReference type="Proteomes" id="UP001187531">
    <property type="component" value="Unassembled WGS sequence"/>
</dbReference>
<comment type="caution">
    <text evidence="9">The sequence shown here is derived from an EMBL/GenBank/DDBJ whole genome shotgun (WGS) entry which is preliminary data.</text>
</comment>
<feature type="region of interest" description="Disordered" evidence="7">
    <location>
        <begin position="1"/>
        <end position="58"/>
    </location>
</feature>
<dbReference type="GO" id="GO:0016020">
    <property type="term" value="C:membrane"/>
    <property type="evidence" value="ECO:0007669"/>
    <property type="project" value="UniProtKB-SubCell"/>
</dbReference>